<name>A0A2W2B1E2_9BACT</name>
<comment type="caution">
    <text evidence="4">The sequence shown here is derived from an EMBL/GenBank/DDBJ whole genome shotgun (WGS) entry which is preliminary data.</text>
</comment>
<dbReference type="PANTHER" id="PTHR37299:SF1">
    <property type="entry name" value="STAGE 0 SPORULATION PROTEIN A HOMOLOG"/>
    <property type="match status" value="1"/>
</dbReference>
<dbReference type="Pfam" id="PF00072">
    <property type="entry name" value="Response_reg"/>
    <property type="match status" value="1"/>
</dbReference>
<proteinExistence type="predicted"/>
<sequence length="256" mass="28555">MHTDNATLSCLIVDDEPLAQEVLQTHVAKIPSLRVVQVCNNAMEAFEALHKHQIDLVFLDINMPVISGLNFLSSLKEPPAVIFTTAYPEYAVDGFELDAVDYLLKPISFQRFSKAIDKVFARVKQLPGVLPEVKAVAISEPASNLKIVQPEKDYFFVKADNKLVKVSFADILFIEGMKDYLKMQLKTGTPIVIHQTMKGMEDQLPSNRFMRIHKSYIVSLEAIQAIEGAIVHLGKNQIPVSNTYREMLLAAVASGK</sequence>
<keyword evidence="5" id="KW-1185">Reference proteome</keyword>
<dbReference type="PROSITE" id="PS50110">
    <property type="entry name" value="RESPONSE_REGULATORY"/>
    <property type="match status" value="1"/>
</dbReference>
<feature type="domain" description="Response regulatory" evidence="2">
    <location>
        <begin position="9"/>
        <end position="120"/>
    </location>
</feature>
<keyword evidence="4" id="KW-0238">DNA-binding</keyword>
<dbReference type="Gene3D" id="3.40.50.2300">
    <property type="match status" value="1"/>
</dbReference>
<dbReference type="RefSeq" id="WP_110997806.1">
    <property type="nucleotide sequence ID" value="NZ_QKTW01000007.1"/>
</dbReference>
<dbReference type="SMART" id="SM00448">
    <property type="entry name" value="REC"/>
    <property type="match status" value="1"/>
</dbReference>
<dbReference type="InterPro" id="IPR001789">
    <property type="entry name" value="Sig_transdc_resp-reg_receiver"/>
</dbReference>
<dbReference type="GO" id="GO:0003677">
    <property type="term" value="F:DNA binding"/>
    <property type="evidence" value="ECO:0007669"/>
    <property type="project" value="UniProtKB-KW"/>
</dbReference>
<dbReference type="PANTHER" id="PTHR37299">
    <property type="entry name" value="TRANSCRIPTIONAL REGULATOR-RELATED"/>
    <property type="match status" value="1"/>
</dbReference>
<dbReference type="FunFam" id="3.40.50.2300:FF:000051">
    <property type="entry name" value="Two-component response regulator yehT"/>
    <property type="match status" value="1"/>
</dbReference>
<organism evidence="4 5">
    <name type="scientific">Taibaiella soli</name>
    <dbReference type="NCBI Taxonomy" id="1649169"/>
    <lineage>
        <taxon>Bacteria</taxon>
        <taxon>Pseudomonadati</taxon>
        <taxon>Bacteroidota</taxon>
        <taxon>Chitinophagia</taxon>
        <taxon>Chitinophagales</taxon>
        <taxon>Chitinophagaceae</taxon>
        <taxon>Taibaiella</taxon>
    </lineage>
</organism>
<evidence type="ECO:0000259" key="3">
    <source>
        <dbReference type="PROSITE" id="PS50930"/>
    </source>
</evidence>
<dbReference type="Proteomes" id="UP000248745">
    <property type="component" value="Unassembled WGS sequence"/>
</dbReference>
<dbReference type="Gene3D" id="2.40.50.1020">
    <property type="entry name" value="LytTr DNA-binding domain"/>
    <property type="match status" value="1"/>
</dbReference>
<dbReference type="SUPFAM" id="SSF52172">
    <property type="entry name" value="CheY-like"/>
    <property type="match status" value="1"/>
</dbReference>
<keyword evidence="1" id="KW-0597">Phosphoprotein</keyword>
<feature type="modified residue" description="4-aspartylphosphate" evidence="1">
    <location>
        <position position="60"/>
    </location>
</feature>
<dbReference type="InterPro" id="IPR046947">
    <property type="entry name" value="LytR-like"/>
</dbReference>
<dbReference type="GO" id="GO:0000156">
    <property type="term" value="F:phosphorelay response regulator activity"/>
    <property type="evidence" value="ECO:0007669"/>
    <property type="project" value="InterPro"/>
</dbReference>
<evidence type="ECO:0000256" key="1">
    <source>
        <dbReference type="PROSITE-ProRule" id="PRU00169"/>
    </source>
</evidence>
<dbReference type="EMBL" id="QKTW01000007">
    <property type="protein sequence ID" value="PZF74064.1"/>
    <property type="molecule type" value="Genomic_DNA"/>
</dbReference>
<reference evidence="4 5" key="1">
    <citation type="submission" date="2018-06" db="EMBL/GenBank/DDBJ databases">
        <title>Mucibacter soli gen. nov., sp. nov., a new member of the family Chitinophagaceae producing mucin.</title>
        <authorList>
            <person name="Kim M.-K."/>
            <person name="Park S."/>
            <person name="Kim T.-S."/>
            <person name="Joung Y."/>
            <person name="Han J.-H."/>
            <person name="Kim S.B."/>
        </authorList>
    </citation>
    <scope>NUCLEOTIDE SEQUENCE [LARGE SCALE GENOMIC DNA]</scope>
    <source>
        <strain evidence="4 5">R1-15</strain>
    </source>
</reference>
<feature type="domain" description="HTH LytTR-type" evidence="3">
    <location>
        <begin position="155"/>
        <end position="254"/>
    </location>
</feature>
<dbReference type="OrthoDB" id="9787344at2"/>
<protein>
    <submittedName>
        <fullName evidence="4">DNA-binding response regulator</fullName>
    </submittedName>
</protein>
<dbReference type="Pfam" id="PF04397">
    <property type="entry name" value="LytTR"/>
    <property type="match status" value="1"/>
</dbReference>
<evidence type="ECO:0000313" key="4">
    <source>
        <dbReference type="EMBL" id="PZF74064.1"/>
    </source>
</evidence>
<evidence type="ECO:0000313" key="5">
    <source>
        <dbReference type="Proteomes" id="UP000248745"/>
    </source>
</evidence>
<gene>
    <name evidence="4" type="ORF">DN068_05060</name>
</gene>
<dbReference type="InterPro" id="IPR007492">
    <property type="entry name" value="LytTR_DNA-bd_dom"/>
</dbReference>
<evidence type="ECO:0000259" key="2">
    <source>
        <dbReference type="PROSITE" id="PS50110"/>
    </source>
</evidence>
<dbReference type="PROSITE" id="PS50930">
    <property type="entry name" value="HTH_LYTTR"/>
    <property type="match status" value="1"/>
</dbReference>
<accession>A0A2W2B1E2</accession>
<dbReference type="AlphaFoldDB" id="A0A2W2B1E2"/>
<dbReference type="InterPro" id="IPR011006">
    <property type="entry name" value="CheY-like_superfamily"/>
</dbReference>
<dbReference type="SMART" id="SM00850">
    <property type="entry name" value="LytTR"/>
    <property type="match status" value="1"/>
</dbReference>